<dbReference type="Proteomes" id="UP000694251">
    <property type="component" value="Chromosome 1"/>
</dbReference>
<evidence type="ECO:0000256" key="2">
    <source>
        <dbReference type="ARBA" id="ARBA00022833"/>
    </source>
</evidence>
<dbReference type="GO" id="GO:0005096">
    <property type="term" value="F:GTPase activator activity"/>
    <property type="evidence" value="ECO:0007669"/>
    <property type="project" value="UniProtKB-KW"/>
</dbReference>
<dbReference type="Pfam" id="PF01412">
    <property type="entry name" value="ArfGap"/>
    <property type="match status" value="1"/>
</dbReference>
<comment type="caution">
    <text evidence="7">The sequence shown here is derived from an EMBL/GenBank/DDBJ whole genome shotgun (WGS) entry which is preliminary data.</text>
</comment>
<keyword evidence="5" id="KW-0677">Repeat</keyword>
<keyword evidence="3 5" id="KW-0040">ANK repeat</keyword>
<dbReference type="Pfam" id="PF16746">
    <property type="entry name" value="BAR_3"/>
    <property type="match status" value="1"/>
</dbReference>
<dbReference type="SMART" id="SM00248">
    <property type="entry name" value="ANK"/>
    <property type="match status" value="2"/>
</dbReference>
<dbReference type="PROSITE" id="PS50088">
    <property type="entry name" value="ANK_REPEAT"/>
    <property type="match status" value="2"/>
</dbReference>
<reference evidence="7 8" key="1">
    <citation type="submission" date="2020-12" db="EMBL/GenBank/DDBJ databases">
        <title>Concerted genomic and epigenomic changes stabilize Arabidopsis allopolyploids.</title>
        <authorList>
            <person name="Chen Z."/>
        </authorList>
    </citation>
    <scope>NUCLEOTIDE SEQUENCE [LARGE SCALE GENOMIC DNA]</scope>
    <source>
        <strain evidence="7">As9502</strain>
        <tissue evidence="7">Leaf</tissue>
    </source>
</reference>
<dbReference type="PANTHER" id="PTHR23180">
    <property type="entry name" value="CENTAURIN/ARF"/>
    <property type="match status" value="1"/>
</dbReference>
<evidence type="ECO:0000256" key="4">
    <source>
        <dbReference type="PROSITE-ProRule" id="PRU00288"/>
    </source>
</evidence>
<evidence type="ECO:0000256" key="5">
    <source>
        <dbReference type="RuleBase" id="RU369028"/>
    </source>
</evidence>
<feature type="repeat" description="ANK" evidence="3">
    <location>
        <begin position="433"/>
        <end position="465"/>
    </location>
</feature>
<dbReference type="PROSITE" id="PS50297">
    <property type="entry name" value="ANK_REP_REGION"/>
    <property type="match status" value="2"/>
</dbReference>
<comment type="function">
    <text evidence="5">GTPase-activating protein for the ADP ribosylation factor family.</text>
</comment>
<dbReference type="CDD" id="cd08204">
    <property type="entry name" value="ArfGap"/>
    <property type="match status" value="1"/>
</dbReference>
<evidence type="ECO:0000256" key="1">
    <source>
        <dbReference type="ARBA" id="ARBA00022723"/>
    </source>
</evidence>
<accession>A0A8T2H442</accession>
<dbReference type="OrthoDB" id="194358at2759"/>
<dbReference type="GO" id="GO:0005737">
    <property type="term" value="C:cytoplasm"/>
    <property type="evidence" value="ECO:0007669"/>
    <property type="project" value="InterPro"/>
</dbReference>
<dbReference type="InterPro" id="IPR045258">
    <property type="entry name" value="ACAP1/2/3-like"/>
</dbReference>
<dbReference type="PANTHER" id="PTHR23180:SF404">
    <property type="entry name" value="ADP-RIBOSYLATION FACTOR GTPASE-ACTIVATING PROTEIN AGD4"/>
    <property type="match status" value="1"/>
</dbReference>
<proteinExistence type="predicted"/>
<dbReference type="InterPro" id="IPR002110">
    <property type="entry name" value="Ankyrin_rpt"/>
</dbReference>
<organism evidence="7 8">
    <name type="scientific">Arabidopsis suecica</name>
    <name type="common">Swedish thale-cress</name>
    <name type="synonym">Cardaminopsis suecica</name>
    <dbReference type="NCBI Taxonomy" id="45249"/>
    <lineage>
        <taxon>Eukaryota</taxon>
        <taxon>Viridiplantae</taxon>
        <taxon>Streptophyta</taxon>
        <taxon>Embryophyta</taxon>
        <taxon>Tracheophyta</taxon>
        <taxon>Spermatophyta</taxon>
        <taxon>Magnoliopsida</taxon>
        <taxon>eudicotyledons</taxon>
        <taxon>Gunneridae</taxon>
        <taxon>Pentapetalae</taxon>
        <taxon>rosids</taxon>
        <taxon>malvids</taxon>
        <taxon>Brassicales</taxon>
        <taxon>Brassicaceae</taxon>
        <taxon>Camelineae</taxon>
        <taxon>Arabidopsis</taxon>
    </lineage>
</organism>
<evidence type="ECO:0000313" key="8">
    <source>
        <dbReference type="Proteomes" id="UP000694251"/>
    </source>
</evidence>
<name>A0A8T2H442_ARASU</name>
<keyword evidence="1 5" id="KW-0479">Metal-binding</keyword>
<protein>
    <recommendedName>
        <fullName evidence="5">ADP-ribosylation factor GTPase-activating protein</fullName>
    </recommendedName>
</protein>
<evidence type="ECO:0000313" key="7">
    <source>
        <dbReference type="EMBL" id="KAG7653842.1"/>
    </source>
</evidence>
<dbReference type="AlphaFoldDB" id="A0A8T2H442"/>
<keyword evidence="8" id="KW-1185">Reference proteome</keyword>
<feature type="repeat" description="ANK" evidence="3">
    <location>
        <begin position="400"/>
        <end position="432"/>
    </location>
</feature>
<gene>
    <name evidence="7" type="ORF">ISN44_As01g010700</name>
</gene>
<evidence type="ECO:0000259" key="6">
    <source>
        <dbReference type="PROSITE" id="PS50115"/>
    </source>
</evidence>
<dbReference type="InterPro" id="IPR004148">
    <property type="entry name" value="BAR_dom"/>
</dbReference>
<dbReference type="Pfam" id="PF12796">
    <property type="entry name" value="Ank_2"/>
    <property type="match status" value="1"/>
</dbReference>
<dbReference type="GO" id="GO:0008270">
    <property type="term" value="F:zinc ion binding"/>
    <property type="evidence" value="ECO:0007669"/>
    <property type="project" value="UniProtKB-KW"/>
</dbReference>
<dbReference type="PROSITE" id="PS50115">
    <property type="entry name" value="ARFGAP"/>
    <property type="match status" value="1"/>
</dbReference>
<dbReference type="InterPro" id="IPR001164">
    <property type="entry name" value="ArfGAP_dom"/>
</dbReference>
<sequence length="493" mass="54358">MATFINLEDSPMFQKQVCSLEGTADELKDRCQKLYKGVKKFMGTLGEASKGESAFADCLVEFGGGPDDPISLSIGGPVISKFINSLRELASYKEFLCSQVEHVLLERLMNFINVDLQEAKAENGADRMDWVNKITTAIGTLLNSHFLQQSPVRFLDKSNTSSAPANAVVSGDQIRHSDARQNIGDDVSTILRGIPGNNACAECNAPEPDWASLNLGVLLCIQCSGVHRNLGVHISKVRSLSLDVKVWEPTILDLFRNLGNVYCNSLWEGLLHLDDDCEDRSALPHASVSKPCPEDSFSVKEKYILGKYLEKALVIKDESEAKPSAASRIWEAVQSRNIREIYRLIVTTGDVNIINTKFDDITDIDAYHHVDAAEKAVKKRHDPTVCQRIKESNKAGNCLQGCSLLHVACHIGDSVLLELLLQFGADLNIRDYHGRTPLHHCISSGNHKFAKILLRRGARPSIEDDGGLSVLERAMEMGAITDEELFLLLAECA</sequence>
<dbReference type="SMART" id="SM00105">
    <property type="entry name" value="ArfGap"/>
    <property type="match status" value="1"/>
</dbReference>
<feature type="domain" description="Arf-GAP" evidence="6">
    <location>
        <begin position="185"/>
        <end position="321"/>
    </location>
</feature>
<keyword evidence="2 5" id="KW-0862">Zinc</keyword>
<keyword evidence="5" id="KW-0343">GTPase activation</keyword>
<dbReference type="EMBL" id="JAEFBJ010000001">
    <property type="protein sequence ID" value="KAG7653842.1"/>
    <property type="molecule type" value="Genomic_DNA"/>
</dbReference>
<keyword evidence="4 5" id="KW-0863">Zinc-finger</keyword>
<evidence type="ECO:0000256" key="3">
    <source>
        <dbReference type="PROSITE-ProRule" id="PRU00023"/>
    </source>
</evidence>